<keyword evidence="14" id="KW-0812">Transmembrane</keyword>
<feature type="binding site" evidence="13">
    <location>
        <begin position="60"/>
        <end position="67"/>
    </location>
    <ligand>
        <name>ATP</name>
        <dbReference type="ChEBI" id="CHEBI:30616"/>
    </ligand>
</feature>
<keyword evidence="8 13" id="KW-0547">Nucleotide-binding</keyword>
<dbReference type="SUPFAM" id="SSF52540">
    <property type="entry name" value="P-loop containing nucleoside triphosphate hydrolases"/>
    <property type="match status" value="1"/>
</dbReference>
<dbReference type="PANTHER" id="PTHR42724">
    <property type="entry name" value="TETRAACYLDISACCHARIDE 4'-KINASE"/>
    <property type="match status" value="1"/>
</dbReference>
<name>A0ABT1FER5_9GAMM</name>
<evidence type="ECO:0000256" key="10">
    <source>
        <dbReference type="ARBA" id="ARBA00022840"/>
    </source>
</evidence>
<keyword evidence="7 13" id="KW-0808">Transferase</keyword>
<dbReference type="EMBL" id="JAMZEK010000003">
    <property type="protein sequence ID" value="MCP1374923.1"/>
    <property type="molecule type" value="Genomic_DNA"/>
</dbReference>
<dbReference type="HAMAP" id="MF_00409">
    <property type="entry name" value="LpxK"/>
    <property type="match status" value="1"/>
</dbReference>
<evidence type="ECO:0000256" key="4">
    <source>
        <dbReference type="ARBA" id="ARBA00016436"/>
    </source>
</evidence>
<keyword evidence="14" id="KW-0472">Membrane</keyword>
<reference evidence="15 16" key="1">
    <citation type="submission" date="2022-06" db="EMBL/GenBank/DDBJ databases">
        <title>Dyella sp. Sa strain:Sa Genome sequencing.</title>
        <authorList>
            <person name="Park S."/>
        </authorList>
    </citation>
    <scope>NUCLEOTIDE SEQUENCE [LARGE SCALE GENOMIC DNA]</scope>
    <source>
        <strain evidence="15 16">Sa</strain>
    </source>
</reference>
<comment type="caution">
    <text evidence="15">The sequence shown here is derived from an EMBL/GenBank/DDBJ whole genome shotgun (WGS) entry which is preliminary data.</text>
</comment>
<dbReference type="GO" id="GO:0009029">
    <property type="term" value="F:lipid-A 4'-kinase activity"/>
    <property type="evidence" value="ECO:0007669"/>
    <property type="project" value="UniProtKB-EC"/>
</dbReference>
<evidence type="ECO:0000313" key="16">
    <source>
        <dbReference type="Proteomes" id="UP001204615"/>
    </source>
</evidence>
<evidence type="ECO:0000256" key="7">
    <source>
        <dbReference type="ARBA" id="ARBA00022679"/>
    </source>
</evidence>
<organism evidence="15 16">
    <name type="scientific">Dyella lutea</name>
    <dbReference type="NCBI Taxonomy" id="2950441"/>
    <lineage>
        <taxon>Bacteria</taxon>
        <taxon>Pseudomonadati</taxon>
        <taxon>Pseudomonadota</taxon>
        <taxon>Gammaproteobacteria</taxon>
        <taxon>Lysobacterales</taxon>
        <taxon>Rhodanobacteraceae</taxon>
        <taxon>Dyella</taxon>
    </lineage>
</organism>
<evidence type="ECO:0000256" key="9">
    <source>
        <dbReference type="ARBA" id="ARBA00022777"/>
    </source>
</evidence>
<dbReference type="InterPro" id="IPR027417">
    <property type="entry name" value="P-loop_NTPase"/>
</dbReference>
<dbReference type="EC" id="2.7.1.130" evidence="3 13"/>
<keyword evidence="16" id="KW-1185">Reference proteome</keyword>
<dbReference type="NCBIfam" id="TIGR00682">
    <property type="entry name" value="lpxK"/>
    <property type="match status" value="1"/>
</dbReference>
<evidence type="ECO:0000256" key="3">
    <source>
        <dbReference type="ARBA" id="ARBA00012071"/>
    </source>
</evidence>
<protein>
    <recommendedName>
        <fullName evidence="4 13">Tetraacyldisaccharide 4'-kinase</fullName>
        <ecNumber evidence="3 13">2.7.1.130</ecNumber>
    </recommendedName>
    <alternativeName>
        <fullName evidence="12 13">Lipid A 4'-kinase</fullName>
    </alternativeName>
</protein>
<accession>A0ABT1FER5</accession>
<evidence type="ECO:0000256" key="8">
    <source>
        <dbReference type="ARBA" id="ARBA00022741"/>
    </source>
</evidence>
<comment type="pathway">
    <text evidence="2 13">Glycolipid biosynthesis; lipid IV(A) biosynthesis; lipid IV(A) from (3R)-3-hydroxytetradecanoyl-[acyl-carrier-protein] and UDP-N-acetyl-alpha-D-glucosamine: step 6/6.</text>
</comment>
<keyword evidence="9 13" id="KW-0418">Kinase</keyword>
<dbReference type="Pfam" id="PF02606">
    <property type="entry name" value="LpxK"/>
    <property type="match status" value="1"/>
</dbReference>
<gene>
    <name evidence="13 15" type="primary">lpxK</name>
    <name evidence="15" type="ORF">NC595_12725</name>
</gene>
<evidence type="ECO:0000256" key="2">
    <source>
        <dbReference type="ARBA" id="ARBA00004870"/>
    </source>
</evidence>
<proteinExistence type="inferred from homology"/>
<comment type="catalytic activity">
    <reaction evidence="13">
        <text>a lipid A disaccharide + ATP = a lipid IVA + ADP + H(+)</text>
        <dbReference type="Rhea" id="RHEA:67840"/>
        <dbReference type="ChEBI" id="CHEBI:15378"/>
        <dbReference type="ChEBI" id="CHEBI:30616"/>
        <dbReference type="ChEBI" id="CHEBI:176343"/>
        <dbReference type="ChEBI" id="CHEBI:176425"/>
        <dbReference type="ChEBI" id="CHEBI:456216"/>
        <dbReference type="EC" id="2.7.1.130"/>
    </reaction>
</comment>
<evidence type="ECO:0000256" key="1">
    <source>
        <dbReference type="ARBA" id="ARBA00002274"/>
    </source>
</evidence>
<dbReference type="Proteomes" id="UP001204615">
    <property type="component" value="Unassembled WGS sequence"/>
</dbReference>
<evidence type="ECO:0000256" key="11">
    <source>
        <dbReference type="ARBA" id="ARBA00023098"/>
    </source>
</evidence>
<keyword evidence="6 13" id="KW-0441">Lipid A biosynthesis</keyword>
<comment type="function">
    <text evidence="1 13">Transfers the gamma-phosphate of ATP to the 4'-position of a tetraacyldisaccharide 1-phosphate intermediate (termed DS-1-P) to form tetraacyldisaccharide 1,4'-bis-phosphate (lipid IVA).</text>
</comment>
<evidence type="ECO:0000256" key="12">
    <source>
        <dbReference type="ARBA" id="ARBA00029757"/>
    </source>
</evidence>
<evidence type="ECO:0000256" key="14">
    <source>
        <dbReference type="SAM" id="Phobius"/>
    </source>
</evidence>
<keyword evidence="10 13" id="KW-0067">ATP-binding</keyword>
<evidence type="ECO:0000256" key="13">
    <source>
        <dbReference type="HAMAP-Rule" id="MF_00409"/>
    </source>
</evidence>
<keyword evidence="5 13" id="KW-0444">Lipid biosynthesis</keyword>
<comment type="similarity">
    <text evidence="13">Belongs to the LpxK family.</text>
</comment>
<dbReference type="PANTHER" id="PTHR42724:SF1">
    <property type="entry name" value="TETRAACYLDISACCHARIDE 4'-KINASE, MITOCHONDRIAL-RELATED"/>
    <property type="match status" value="1"/>
</dbReference>
<evidence type="ECO:0000256" key="6">
    <source>
        <dbReference type="ARBA" id="ARBA00022556"/>
    </source>
</evidence>
<keyword evidence="14" id="KW-1133">Transmembrane helix</keyword>
<keyword evidence="11 13" id="KW-0443">Lipid metabolism</keyword>
<dbReference type="RefSeq" id="WP_253567031.1">
    <property type="nucleotide sequence ID" value="NZ_JAMZEK010000003.1"/>
</dbReference>
<evidence type="ECO:0000313" key="15">
    <source>
        <dbReference type="EMBL" id="MCP1374923.1"/>
    </source>
</evidence>
<sequence>MALADELQESWYGDRRPPAWTFPLAVLYGGLAALRRALYRAGILRRVRLPVPVVVVGNLTAGGTGKTPLTLALVEALRRRGWQPGVVSRGYGGTQREPALLDAQPDPARFGDEPCLIRSSGTPVAVGRSRPAAAALLVEAGCDVVIADDGLQHYRLARDVEICVVDGARRFGNGRLLPAGPLREPLSRLRRVDFRVANGAAGPDGFPMRLVGGTAVALVDGEERPLASFAGTPVAAVAAIGHPDRFFESLRTQGLEVDGRAFPDHHAFKAADLAFAGARPLLMTDKDAIKCVRFARPGWWRAPIRAELPGAFLDALDLRLQQVRSHRDR</sequence>
<evidence type="ECO:0000256" key="5">
    <source>
        <dbReference type="ARBA" id="ARBA00022516"/>
    </source>
</evidence>
<feature type="transmembrane region" description="Helical" evidence="14">
    <location>
        <begin position="20"/>
        <end position="38"/>
    </location>
</feature>
<dbReference type="InterPro" id="IPR003758">
    <property type="entry name" value="LpxK"/>
</dbReference>